<dbReference type="EMBL" id="MF417871">
    <property type="protein sequence ID" value="ASN68053.1"/>
    <property type="molecule type" value="Genomic_DNA"/>
</dbReference>
<protein>
    <submittedName>
        <fullName evidence="1">Uncharacterized protein</fullName>
    </submittedName>
</protein>
<name>A0A2H4J2J0_9CAUD</name>
<gene>
    <name evidence="1" type="ORF">8F11_18</name>
</gene>
<sequence>MTKRIYLADKTYRKFMKYLAETYLEICIHRDHTDIDAGGYVYATNALAHKYHAKREKLEKLFEKDGADFSKAIKHIEGETVEFEDTDKGLRKILEKYYPESMRETIEKKYSSSKGFNYERK</sequence>
<organism evidence="1">
    <name type="scientific">uncultured Caudovirales phage</name>
    <dbReference type="NCBI Taxonomy" id="2100421"/>
    <lineage>
        <taxon>Viruses</taxon>
        <taxon>Duplodnaviria</taxon>
        <taxon>Heunggongvirae</taxon>
        <taxon>Uroviricota</taxon>
        <taxon>Caudoviricetes</taxon>
        <taxon>Peduoviridae</taxon>
        <taxon>Maltschvirus</taxon>
        <taxon>Maltschvirus maltsch</taxon>
    </lineage>
</organism>
<proteinExistence type="predicted"/>
<evidence type="ECO:0000313" key="1">
    <source>
        <dbReference type="EMBL" id="ASN68053.1"/>
    </source>
</evidence>
<accession>A0A2H4J2J0</accession>
<reference evidence="1" key="1">
    <citation type="submission" date="2017-06" db="EMBL/GenBank/DDBJ databases">
        <title>Novel phages from South African skin metaviromes.</title>
        <authorList>
            <person name="van Zyl L.J."/>
            <person name="Abrahams Y."/>
            <person name="Stander E.A."/>
            <person name="Kirby B.M."/>
            <person name="Clavaud C."/>
            <person name="Farcet C."/>
            <person name="Breton L."/>
            <person name="Trindade M.I."/>
        </authorList>
    </citation>
    <scope>NUCLEOTIDE SEQUENCE</scope>
</reference>